<feature type="compositionally biased region" description="Basic and acidic residues" evidence="1">
    <location>
        <begin position="32"/>
        <end position="43"/>
    </location>
</feature>
<evidence type="ECO:0000256" key="1">
    <source>
        <dbReference type="SAM" id="MobiDB-lite"/>
    </source>
</evidence>
<feature type="compositionally biased region" description="Basic and acidic residues" evidence="1">
    <location>
        <begin position="53"/>
        <end position="81"/>
    </location>
</feature>
<dbReference type="AlphaFoldDB" id="A0A2G5S8Q6"/>
<evidence type="ECO:0000313" key="2">
    <source>
        <dbReference type="EMBL" id="PIC11474.1"/>
    </source>
</evidence>
<feature type="region of interest" description="Disordered" evidence="1">
    <location>
        <begin position="32"/>
        <end position="120"/>
    </location>
</feature>
<proteinExistence type="predicted"/>
<comment type="caution">
    <text evidence="2">The sequence shown here is derived from an EMBL/GenBank/DDBJ whole genome shotgun (WGS) entry which is preliminary data.</text>
</comment>
<dbReference type="Proteomes" id="UP000230233">
    <property type="component" value="Unassembled WGS sequence"/>
</dbReference>
<keyword evidence="3" id="KW-1185">Reference proteome</keyword>
<accession>A0A2G5S8Q6</accession>
<organism evidence="2 3">
    <name type="scientific">Caenorhabditis nigoni</name>
    <dbReference type="NCBI Taxonomy" id="1611254"/>
    <lineage>
        <taxon>Eukaryota</taxon>
        <taxon>Metazoa</taxon>
        <taxon>Ecdysozoa</taxon>
        <taxon>Nematoda</taxon>
        <taxon>Chromadorea</taxon>
        <taxon>Rhabditida</taxon>
        <taxon>Rhabditina</taxon>
        <taxon>Rhabditomorpha</taxon>
        <taxon>Rhabditoidea</taxon>
        <taxon>Rhabditidae</taxon>
        <taxon>Peloderinae</taxon>
        <taxon>Caenorhabditis</taxon>
    </lineage>
</organism>
<reference evidence="3" key="1">
    <citation type="submission" date="2017-10" db="EMBL/GenBank/DDBJ databases">
        <title>Rapid genome shrinkage in a self-fertile nematode reveals novel sperm competition proteins.</title>
        <authorList>
            <person name="Yin D."/>
            <person name="Schwarz E.M."/>
            <person name="Thomas C.G."/>
            <person name="Felde R.L."/>
            <person name="Korf I.F."/>
            <person name="Cutter A.D."/>
            <person name="Schartner C.M."/>
            <person name="Ralston E.J."/>
            <person name="Meyer B.J."/>
            <person name="Haag E.S."/>
        </authorList>
    </citation>
    <scope>NUCLEOTIDE SEQUENCE [LARGE SCALE GENOMIC DNA]</scope>
    <source>
        <strain evidence="3">JU1422</strain>
    </source>
</reference>
<evidence type="ECO:0000313" key="3">
    <source>
        <dbReference type="Proteomes" id="UP000230233"/>
    </source>
</evidence>
<sequence length="120" mass="13921">MNGFWRVLFDFSVFLYYSEYFYESYFTTTKQPEGKIDNIKPDNGKNFFQNMKQVHETERESHDDQQDEPKGKSKPDGREGKTVPTLQDDPPDVRMQQAIGTRENESCIGTETLSSLLKAP</sequence>
<dbReference type="EMBL" id="PDUG01000081">
    <property type="protein sequence ID" value="PIC11474.1"/>
    <property type="molecule type" value="Genomic_DNA"/>
</dbReference>
<feature type="compositionally biased region" description="Polar residues" evidence="1">
    <location>
        <begin position="107"/>
        <end position="120"/>
    </location>
</feature>
<gene>
    <name evidence="2" type="ORF">B9Z55_029060</name>
</gene>
<protein>
    <submittedName>
        <fullName evidence="2">Uncharacterized protein</fullName>
    </submittedName>
</protein>
<name>A0A2G5S8Q6_9PELO</name>